<name>A0ACC1T7D2_9APHY</name>
<proteinExistence type="predicted"/>
<dbReference type="Proteomes" id="UP001148662">
    <property type="component" value="Unassembled WGS sequence"/>
</dbReference>
<accession>A0ACC1T7D2</accession>
<sequence length="318" mass="35242">MGGFALTLGVLLVGIFFNTYLFGLVTYQFASYWRTKFNDPWPIRMMVNFLFVLDCSHSAFVIYMAWDYCVANYNNPAVLQLALWPLTFTPIATAIASFITQTFLGWRVYRLTHSYALYGFILLISLLACIFGMICGVRAMIIALSAKLVVLQHLVTAWLVFQVFADVFIAATLGLFLWRSKTGFEKTDSVVNRLIRGAIQTGIFAAAFSLGDLISFLTAPDANFYGMFAIPIGRIYTNTLLDTLLARSELRNKLNGAIDLDSTRQAPSRLRWAAATAASATVQQGSNIQLAEIEVQKDVVVFGDDGSPQDVKSSMHAV</sequence>
<organism evidence="1 2">
    <name type="scientific">Phlebia brevispora</name>
    <dbReference type="NCBI Taxonomy" id="194682"/>
    <lineage>
        <taxon>Eukaryota</taxon>
        <taxon>Fungi</taxon>
        <taxon>Dikarya</taxon>
        <taxon>Basidiomycota</taxon>
        <taxon>Agaricomycotina</taxon>
        <taxon>Agaricomycetes</taxon>
        <taxon>Polyporales</taxon>
        <taxon>Meruliaceae</taxon>
        <taxon>Phlebia</taxon>
    </lineage>
</organism>
<protein>
    <submittedName>
        <fullName evidence="1">Uncharacterized protein</fullName>
    </submittedName>
</protein>
<reference evidence="1" key="1">
    <citation type="submission" date="2022-07" db="EMBL/GenBank/DDBJ databases">
        <title>Genome Sequence of Phlebia brevispora.</title>
        <authorList>
            <person name="Buettner E."/>
        </authorList>
    </citation>
    <scope>NUCLEOTIDE SEQUENCE</scope>
    <source>
        <strain evidence="1">MPL23</strain>
    </source>
</reference>
<gene>
    <name evidence="1" type="ORF">NM688_g3113</name>
</gene>
<evidence type="ECO:0000313" key="2">
    <source>
        <dbReference type="Proteomes" id="UP001148662"/>
    </source>
</evidence>
<dbReference type="EMBL" id="JANHOG010000430">
    <property type="protein sequence ID" value="KAJ3554437.1"/>
    <property type="molecule type" value="Genomic_DNA"/>
</dbReference>
<evidence type="ECO:0000313" key="1">
    <source>
        <dbReference type="EMBL" id="KAJ3554437.1"/>
    </source>
</evidence>
<comment type="caution">
    <text evidence="1">The sequence shown here is derived from an EMBL/GenBank/DDBJ whole genome shotgun (WGS) entry which is preliminary data.</text>
</comment>
<keyword evidence="2" id="KW-1185">Reference proteome</keyword>